<feature type="region of interest" description="Disordered" evidence="1">
    <location>
        <begin position="256"/>
        <end position="284"/>
    </location>
</feature>
<evidence type="ECO:0000256" key="1">
    <source>
        <dbReference type="SAM" id="MobiDB-lite"/>
    </source>
</evidence>
<keyword evidence="3" id="KW-1185">Reference proteome</keyword>
<organism evidence="2 3">
    <name type="scientific">Aristolochia fimbriata</name>
    <name type="common">White veined hardy Dutchman's pipe vine</name>
    <dbReference type="NCBI Taxonomy" id="158543"/>
    <lineage>
        <taxon>Eukaryota</taxon>
        <taxon>Viridiplantae</taxon>
        <taxon>Streptophyta</taxon>
        <taxon>Embryophyta</taxon>
        <taxon>Tracheophyta</taxon>
        <taxon>Spermatophyta</taxon>
        <taxon>Magnoliopsida</taxon>
        <taxon>Magnoliidae</taxon>
        <taxon>Piperales</taxon>
        <taxon>Aristolochiaceae</taxon>
        <taxon>Aristolochia</taxon>
    </lineage>
</organism>
<dbReference type="EMBL" id="JAINDJ010000004">
    <property type="protein sequence ID" value="KAG9450163.1"/>
    <property type="molecule type" value="Genomic_DNA"/>
</dbReference>
<evidence type="ECO:0000313" key="3">
    <source>
        <dbReference type="Proteomes" id="UP000825729"/>
    </source>
</evidence>
<evidence type="ECO:0000313" key="2">
    <source>
        <dbReference type="EMBL" id="KAG9450163.1"/>
    </source>
</evidence>
<dbReference type="AlphaFoldDB" id="A0AAV7EN59"/>
<proteinExistence type="predicted"/>
<accession>A0AAV7EN59</accession>
<reference evidence="2 3" key="1">
    <citation type="submission" date="2021-07" db="EMBL/GenBank/DDBJ databases">
        <title>The Aristolochia fimbriata genome: insights into angiosperm evolution, floral development and chemical biosynthesis.</title>
        <authorList>
            <person name="Jiao Y."/>
        </authorList>
    </citation>
    <scope>NUCLEOTIDE SEQUENCE [LARGE SCALE GENOMIC DNA]</scope>
    <source>
        <strain evidence="2">IBCAS-2021</strain>
        <tissue evidence="2">Leaf</tissue>
    </source>
</reference>
<feature type="compositionally biased region" description="Basic and acidic residues" evidence="1">
    <location>
        <begin position="256"/>
        <end position="272"/>
    </location>
</feature>
<dbReference type="Proteomes" id="UP000825729">
    <property type="component" value="Unassembled WGS sequence"/>
</dbReference>
<comment type="caution">
    <text evidence="2">The sequence shown here is derived from an EMBL/GenBank/DDBJ whole genome shotgun (WGS) entry which is preliminary data.</text>
</comment>
<name>A0AAV7EN59_ARIFI</name>
<protein>
    <submittedName>
        <fullName evidence="2">Uncharacterized protein</fullName>
    </submittedName>
</protein>
<gene>
    <name evidence="2" type="ORF">H6P81_010128</name>
</gene>
<sequence>MTRMFPSRREQFSTAPFSGCQQLHPSKLAASPDGYRHVALAYYSTPCWQVAVEPHHLFGSSGSSKLLELWGVSMARPCGQVCIDRILQIYKVCIDRILLIYKVCIDRILLIYKASPDWGDLRCPRKRKEAGSGDRLGHVVDTVSDVAHDLLNELEGRVHGRAQGPVRRVVYHRFFVSEGPILGPREGRPAADPHAPQLTGLAGIQGYRVQARQVHVNVAAVLQHRPHFLRRVSGDLRARVSLPLVFRCHCCRDERSSRSQKNKEKKDEEERGIVLGFKGDTTPV</sequence>